<organism evidence="11 12">
    <name type="scientific">Klenkia soli</name>
    <dbReference type="NCBI Taxonomy" id="1052260"/>
    <lineage>
        <taxon>Bacteria</taxon>
        <taxon>Bacillati</taxon>
        <taxon>Actinomycetota</taxon>
        <taxon>Actinomycetes</taxon>
        <taxon>Geodermatophilales</taxon>
        <taxon>Geodermatophilaceae</taxon>
        <taxon>Klenkia</taxon>
    </lineage>
</organism>
<evidence type="ECO:0000256" key="3">
    <source>
        <dbReference type="ARBA" id="ARBA00022676"/>
    </source>
</evidence>
<comment type="function">
    <text evidence="6">Catalyzes the glycosylation of 4,4'-diaponeurosporenoate, i.e. the esterification of glucose at the C1'' position with the carboxyl group of 4,4'-diaponeurosporenic acid, to form glycosyl-4,4'-diaponeurosporenoate. This is a step in the biosynthesis of staphyloxanthin, an orange pigment present in most staphylococci strains.</text>
</comment>
<dbReference type="STRING" id="1052260.SAMN05660199_02562"/>
<dbReference type="PANTHER" id="PTHR43646">
    <property type="entry name" value="GLYCOSYLTRANSFERASE"/>
    <property type="match status" value="1"/>
</dbReference>
<dbReference type="AlphaFoldDB" id="A0A1H0M9I2"/>
<dbReference type="Gene3D" id="3.90.550.10">
    <property type="entry name" value="Spore Coat Polysaccharide Biosynthesis Protein SpsA, Chain A"/>
    <property type="match status" value="1"/>
</dbReference>
<reference evidence="12" key="1">
    <citation type="submission" date="2016-10" db="EMBL/GenBank/DDBJ databases">
        <authorList>
            <person name="Varghese N."/>
            <person name="Submissions S."/>
        </authorList>
    </citation>
    <scope>NUCLEOTIDE SEQUENCE [LARGE SCALE GENOMIC DNA]</scope>
    <source>
        <strain evidence="12">DSM 45843</strain>
    </source>
</reference>
<dbReference type="Pfam" id="PF00535">
    <property type="entry name" value="Glycos_transf_2"/>
    <property type="match status" value="1"/>
</dbReference>
<evidence type="ECO:0000256" key="1">
    <source>
        <dbReference type="ARBA" id="ARBA00004236"/>
    </source>
</evidence>
<comment type="similarity">
    <text evidence="8">Belongs to the glycosyltransferase 2 family. CrtQ subfamily.</text>
</comment>
<keyword evidence="3" id="KW-0328">Glycosyltransferase</keyword>
<accession>A0A1H0M9I2</accession>
<dbReference type="EMBL" id="FNIR01000007">
    <property type="protein sequence ID" value="SDO77037.1"/>
    <property type="molecule type" value="Genomic_DNA"/>
</dbReference>
<evidence type="ECO:0000256" key="5">
    <source>
        <dbReference type="ARBA" id="ARBA00023136"/>
    </source>
</evidence>
<gene>
    <name evidence="11" type="ORF">SAMN05660199_02562</name>
</gene>
<evidence type="ECO:0000256" key="4">
    <source>
        <dbReference type="ARBA" id="ARBA00022679"/>
    </source>
</evidence>
<proteinExistence type="inferred from homology"/>
<evidence type="ECO:0000256" key="9">
    <source>
        <dbReference type="ARBA" id="ARBA00040345"/>
    </source>
</evidence>
<dbReference type="Proteomes" id="UP000199088">
    <property type="component" value="Unassembled WGS sequence"/>
</dbReference>
<keyword evidence="12" id="KW-1185">Reference proteome</keyword>
<evidence type="ECO:0000259" key="10">
    <source>
        <dbReference type="Pfam" id="PF00535"/>
    </source>
</evidence>
<dbReference type="GO" id="GO:0005886">
    <property type="term" value="C:plasma membrane"/>
    <property type="evidence" value="ECO:0007669"/>
    <property type="project" value="UniProtKB-SubCell"/>
</dbReference>
<evidence type="ECO:0000256" key="8">
    <source>
        <dbReference type="ARBA" id="ARBA00038120"/>
    </source>
</evidence>
<keyword evidence="4 11" id="KW-0808">Transferase</keyword>
<comment type="subcellular location">
    <subcellularLocation>
        <location evidence="1">Cell membrane</location>
    </subcellularLocation>
</comment>
<dbReference type="SUPFAM" id="SSF53448">
    <property type="entry name" value="Nucleotide-diphospho-sugar transferases"/>
    <property type="match status" value="1"/>
</dbReference>
<dbReference type="InterPro" id="IPR001173">
    <property type="entry name" value="Glyco_trans_2-like"/>
</dbReference>
<evidence type="ECO:0000256" key="7">
    <source>
        <dbReference type="ARBA" id="ARBA00037904"/>
    </source>
</evidence>
<evidence type="ECO:0000256" key="6">
    <source>
        <dbReference type="ARBA" id="ARBA00037281"/>
    </source>
</evidence>
<name>A0A1H0M9I2_9ACTN</name>
<evidence type="ECO:0000256" key="2">
    <source>
        <dbReference type="ARBA" id="ARBA00022475"/>
    </source>
</evidence>
<keyword evidence="2" id="KW-1003">Cell membrane</keyword>
<evidence type="ECO:0000313" key="11">
    <source>
        <dbReference type="EMBL" id="SDO77037.1"/>
    </source>
</evidence>
<comment type="pathway">
    <text evidence="7">Carotenoid biosynthesis; staphyloxanthin biosynthesis; staphyloxanthin from farnesyl diphosphate: step 4/5.</text>
</comment>
<keyword evidence="5" id="KW-0472">Membrane</keyword>
<dbReference type="PANTHER" id="PTHR43646:SF2">
    <property type="entry name" value="GLYCOSYLTRANSFERASE 2-LIKE DOMAIN-CONTAINING PROTEIN"/>
    <property type="match status" value="1"/>
</dbReference>
<dbReference type="GO" id="GO:0016757">
    <property type="term" value="F:glycosyltransferase activity"/>
    <property type="evidence" value="ECO:0007669"/>
    <property type="project" value="UniProtKB-KW"/>
</dbReference>
<protein>
    <recommendedName>
        <fullName evidence="9">4,4'-diaponeurosporenoate glycosyltransferase</fullName>
    </recommendedName>
</protein>
<dbReference type="InterPro" id="IPR029044">
    <property type="entry name" value="Nucleotide-diphossugar_trans"/>
</dbReference>
<sequence length="238" mass="23879">MIPSVIGVVVPARDEAGVLPACLAAISRAARHPELAGVAVRVVVVADRCTDGTAALAAAAGALVVEAHGETVGDARHAGASALLAEAAEAGTRPARVWVASTDADSRVPADWLALQRAAAESGVDAVLGLVRVEDWTGHPPHVAAAFAHAYDSWRAAGPAALHPHVHGANLGVRGDAYLAVGGFPPLAVSEDAALVGALLLAGRTVLRTPAGTVVTSGRRRPRATGGFGADLDRLAGD</sequence>
<dbReference type="RefSeq" id="WP_207500533.1">
    <property type="nucleotide sequence ID" value="NZ_FNIR01000007.1"/>
</dbReference>
<feature type="domain" description="Glycosyltransferase 2-like" evidence="10">
    <location>
        <begin position="8"/>
        <end position="143"/>
    </location>
</feature>
<evidence type="ECO:0000313" key="12">
    <source>
        <dbReference type="Proteomes" id="UP000199088"/>
    </source>
</evidence>